<dbReference type="EMBL" id="MU005570">
    <property type="protein sequence ID" value="KAF2690913.1"/>
    <property type="molecule type" value="Genomic_DNA"/>
</dbReference>
<gene>
    <name evidence="2" type="ORF">K458DRAFT_382493</name>
</gene>
<sequence>MASIENASNSKNEVQRLENEYHQLIQSLRQTTQVKILDILLNDIDKLLFELVESAESPRPILMLRLVVSPRAIYIDSNSKIYVHHENIGPYPKVSPWTENDGIPTDIPRPFLWYANWFEQVQKIGNRNTDAHGLLQFYFIRRTVISGLGPNEFNCPVVNEMKRYLMIIANSKSFKRERNVRSEEKSILPATANDLQGLHFMDVFSSRADDGVEKDIEAMDHEETPNTGISLGHLDQESVIEINISKLEAKLPLHFASRLQKMGLPNASQMEHRRRNVMGLELGEFITGSGIEAQNHLIWAFLKPWHDTRYKPRVHVQIDGVDDAPDTLEKLLTSNGTKLNKHFLGTKHEQHLTALIK</sequence>
<name>A0A6G1JL84_9PLEO</name>
<feature type="coiled-coil region" evidence="1">
    <location>
        <begin position="7"/>
        <end position="34"/>
    </location>
</feature>
<keyword evidence="1" id="KW-0175">Coiled coil</keyword>
<organism evidence="2 3">
    <name type="scientific">Lentithecium fluviatile CBS 122367</name>
    <dbReference type="NCBI Taxonomy" id="1168545"/>
    <lineage>
        <taxon>Eukaryota</taxon>
        <taxon>Fungi</taxon>
        <taxon>Dikarya</taxon>
        <taxon>Ascomycota</taxon>
        <taxon>Pezizomycotina</taxon>
        <taxon>Dothideomycetes</taxon>
        <taxon>Pleosporomycetidae</taxon>
        <taxon>Pleosporales</taxon>
        <taxon>Massarineae</taxon>
        <taxon>Lentitheciaceae</taxon>
        <taxon>Lentithecium</taxon>
    </lineage>
</organism>
<protein>
    <submittedName>
        <fullName evidence="2">Uncharacterized protein</fullName>
    </submittedName>
</protein>
<keyword evidence="3" id="KW-1185">Reference proteome</keyword>
<evidence type="ECO:0000313" key="3">
    <source>
        <dbReference type="Proteomes" id="UP000799291"/>
    </source>
</evidence>
<dbReference type="Proteomes" id="UP000799291">
    <property type="component" value="Unassembled WGS sequence"/>
</dbReference>
<dbReference type="AlphaFoldDB" id="A0A6G1JL84"/>
<evidence type="ECO:0000256" key="1">
    <source>
        <dbReference type="SAM" id="Coils"/>
    </source>
</evidence>
<proteinExistence type="predicted"/>
<accession>A0A6G1JL84</accession>
<evidence type="ECO:0000313" key="2">
    <source>
        <dbReference type="EMBL" id="KAF2690913.1"/>
    </source>
</evidence>
<reference evidence="2" key="1">
    <citation type="journal article" date="2020" name="Stud. Mycol.">
        <title>101 Dothideomycetes genomes: a test case for predicting lifestyles and emergence of pathogens.</title>
        <authorList>
            <person name="Haridas S."/>
            <person name="Albert R."/>
            <person name="Binder M."/>
            <person name="Bloem J."/>
            <person name="Labutti K."/>
            <person name="Salamov A."/>
            <person name="Andreopoulos B."/>
            <person name="Baker S."/>
            <person name="Barry K."/>
            <person name="Bills G."/>
            <person name="Bluhm B."/>
            <person name="Cannon C."/>
            <person name="Castanera R."/>
            <person name="Culley D."/>
            <person name="Daum C."/>
            <person name="Ezra D."/>
            <person name="Gonzalez J."/>
            <person name="Henrissat B."/>
            <person name="Kuo A."/>
            <person name="Liang C."/>
            <person name="Lipzen A."/>
            <person name="Lutzoni F."/>
            <person name="Magnuson J."/>
            <person name="Mondo S."/>
            <person name="Nolan M."/>
            <person name="Ohm R."/>
            <person name="Pangilinan J."/>
            <person name="Park H.-J."/>
            <person name="Ramirez L."/>
            <person name="Alfaro M."/>
            <person name="Sun H."/>
            <person name="Tritt A."/>
            <person name="Yoshinaga Y."/>
            <person name="Zwiers L.-H."/>
            <person name="Turgeon B."/>
            <person name="Goodwin S."/>
            <person name="Spatafora J."/>
            <person name="Crous P."/>
            <person name="Grigoriev I."/>
        </authorList>
    </citation>
    <scope>NUCLEOTIDE SEQUENCE</scope>
    <source>
        <strain evidence="2">CBS 122367</strain>
    </source>
</reference>